<evidence type="ECO:0008006" key="5">
    <source>
        <dbReference type="Google" id="ProtNLM"/>
    </source>
</evidence>
<gene>
    <name evidence="3" type="ORF">DMC30DRAFT_418047</name>
</gene>
<evidence type="ECO:0000256" key="2">
    <source>
        <dbReference type="SAM" id="Phobius"/>
    </source>
</evidence>
<feature type="compositionally biased region" description="Pro residues" evidence="1">
    <location>
        <begin position="332"/>
        <end position="344"/>
    </location>
</feature>
<feature type="compositionally biased region" description="Low complexity" evidence="1">
    <location>
        <begin position="504"/>
        <end position="556"/>
    </location>
</feature>
<reference evidence="3 4" key="1">
    <citation type="submission" date="2019-03" db="EMBL/GenBank/DDBJ databases">
        <title>Rhodosporidium diobovatum UCD-FST 08-225 genome sequencing, assembly, and annotation.</title>
        <authorList>
            <person name="Fakankun I.U."/>
            <person name="Fristensky B."/>
            <person name="Levin D.B."/>
        </authorList>
    </citation>
    <scope>NUCLEOTIDE SEQUENCE [LARGE SCALE GENOMIC DNA]</scope>
    <source>
        <strain evidence="3 4">UCD-FST 08-225</strain>
    </source>
</reference>
<dbReference type="Proteomes" id="UP000311382">
    <property type="component" value="Unassembled WGS sequence"/>
</dbReference>
<dbReference type="STRING" id="5288.A0A5C5FSI0"/>
<feature type="transmembrane region" description="Helical" evidence="2">
    <location>
        <begin position="150"/>
        <end position="173"/>
    </location>
</feature>
<feature type="compositionally biased region" description="Low complexity" evidence="1">
    <location>
        <begin position="448"/>
        <end position="490"/>
    </location>
</feature>
<feature type="compositionally biased region" description="Polar residues" evidence="1">
    <location>
        <begin position="296"/>
        <end position="306"/>
    </location>
</feature>
<name>A0A5C5FSI0_9BASI</name>
<keyword evidence="2" id="KW-0812">Transmembrane</keyword>
<feature type="compositionally biased region" description="Pro residues" evidence="1">
    <location>
        <begin position="491"/>
        <end position="503"/>
    </location>
</feature>
<dbReference type="OrthoDB" id="2526428at2759"/>
<feature type="transmembrane region" description="Helical" evidence="2">
    <location>
        <begin position="47"/>
        <end position="68"/>
    </location>
</feature>
<feature type="transmembrane region" description="Helical" evidence="2">
    <location>
        <begin position="111"/>
        <end position="138"/>
    </location>
</feature>
<dbReference type="EMBL" id="SOZI01000101">
    <property type="protein sequence ID" value="TNY19279.1"/>
    <property type="molecule type" value="Genomic_DNA"/>
</dbReference>
<dbReference type="AlphaFoldDB" id="A0A5C5FSI0"/>
<protein>
    <recommendedName>
        <fullName evidence="5">Proteophosphoglycan ppg4</fullName>
    </recommendedName>
</protein>
<feature type="region of interest" description="Disordered" evidence="1">
    <location>
        <begin position="1"/>
        <end position="23"/>
    </location>
</feature>
<keyword evidence="4" id="KW-1185">Reference proteome</keyword>
<evidence type="ECO:0000313" key="3">
    <source>
        <dbReference type="EMBL" id="TNY19279.1"/>
    </source>
</evidence>
<keyword evidence="2" id="KW-1133">Transmembrane helix</keyword>
<feature type="compositionally biased region" description="Polar residues" evidence="1">
    <location>
        <begin position="230"/>
        <end position="248"/>
    </location>
</feature>
<evidence type="ECO:0000256" key="1">
    <source>
        <dbReference type="SAM" id="MobiDB-lite"/>
    </source>
</evidence>
<comment type="caution">
    <text evidence="3">The sequence shown here is derived from an EMBL/GenBank/DDBJ whole genome shotgun (WGS) entry which is preliminary data.</text>
</comment>
<keyword evidence="2" id="KW-0472">Membrane</keyword>
<evidence type="ECO:0000313" key="4">
    <source>
        <dbReference type="Proteomes" id="UP000311382"/>
    </source>
</evidence>
<feature type="region of interest" description="Disordered" evidence="1">
    <location>
        <begin position="207"/>
        <end position="572"/>
    </location>
</feature>
<feature type="compositionally biased region" description="Low complexity" evidence="1">
    <location>
        <begin position="217"/>
        <end position="229"/>
    </location>
</feature>
<proteinExistence type="predicted"/>
<sequence length="572" mass="59689">MSNPKHNYPPLKHNDDDDSDGSIVMRTGANKAATKEMERAVFAGKKAIWPLFFATLLVGVGTSVWGLLKETGDLHSVFIVVLIGWGVLVGIEGGMLHELSTVRRSHHPKIVLRICFIFGGWFTGYMAGSCVLIGVWMWQGRLDGSHKLAFGLLIVQALLCIGVVVAFVFYIMLYGRKLRTIQIQSKLKTPGTAKQISAAVGDVKRKVSQLSQRSKRSSVPSRRSSASTRVGRTSSTASKRSGASTLVPSDSSTDSDSGGGSYKKGATATKAGGKGYDDDGGSTDGASTSGSEDTLLPQSQYNTQARSKAPKPSRPASTASVSQYSSSAARTGPPPSSSARPPPSMRVGSPTFSSPDSRAPPMPVTRSSSTRVTIPVIVRNGSQTTSASFDPLTSRYVAYSTSPDTGPAPAPANAYTSRAGPTPLSTSPQYTPYRPLSTPYSAAPPPSGYRSYSYSPPTSPGPASSAPGSASSRDYTRSSSARAPPGVGIRPTPPPSSAPPPSSPRYAPSPSSYPFARSASSASSYPASTAPYASTSAASSAYGPQPASAPAPSARPRNPDALPAMPLYQRHS</sequence>
<organism evidence="3 4">
    <name type="scientific">Rhodotorula diobovata</name>
    <dbReference type="NCBI Taxonomy" id="5288"/>
    <lineage>
        <taxon>Eukaryota</taxon>
        <taxon>Fungi</taxon>
        <taxon>Dikarya</taxon>
        <taxon>Basidiomycota</taxon>
        <taxon>Pucciniomycotina</taxon>
        <taxon>Microbotryomycetes</taxon>
        <taxon>Sporidiobolales</taxon>
        <taxon>Sporidiobolaceae</taxon>
        <taxon>Rhodotorula</taxon>
    </lineage>
</organism>
<feature type="transmembrane region" description="Helical" evidence="2">
    <location>
        <begin position="74"/>
        <end position="91"/>
    </location>
</feature>
<accession>A0A5C5FSI0</accession>
<feature type="compositionally biased region" description="Low complexity" evidence="1">
    <location>
        <begin position="316"/>
        <end position="331"/>
    </location>
</feature>